<accession>A0ABQ3SD88</accession>
<sequence>MYARAATVEADDDGFYRLMIDEHAPHSVLALMTGADQNA</sequence>
<gene>
    <name evidence="1" type="ORF">Saso_75300</name>
</gene>
<keyword evidence="2" id="KW-1185">Reference proteome</keyword>
<evidence type="ECO:0000313" key="2">
    <source>
        <dbReference type="Proteomes" id="UP000649259"/>
    </source>
</evidence>
<organism evidence="1 2">
    <name type="scientific">Streptomyces asoensis</name>
    <dbReference type="NCBI Taxonomy" id="249586"/>
    <lineage>
        <taxon>Bacteria</taxon>
        <taxon>Bacillati</taxon>
        <taxon>Actinomycetota</taxon>
        <taxon>Actinomycetes</taxon>
        <taxon>Kitasatosporales</taxon>
        <taxon>Streptomycetaceae</taxon>
        <taxon>Streptomyces</taxon>
    </lineage>
</organism>
<protein>
    <submittedName>
        <fullName evidence="1">Uncharacterized protein</fullName>
    </submittedName>
</protein>
<reference evidence="2" key="1">
    <citation type="submission" date="2023-07" db="EMBL/GenBank/DDBJ databases">
        <title>Whole genome shotgun sequence of Streptomyces cacaoi subsp. asoensis NBRC 13813.</title>
        <authorList>
            <person name="Komaki H."/>
            <person name="Tamura T."/>
        </authorList>
    </citation>
    <scope>NUCLEOTIDE SEQUENCE [LARGE SCALE GENOMIC DNA]</scope>
    <source>
        <strain evidence="2">NBRC 13813</strain>
    </source>
</reference>
<dbReference type="Proteomes" id="UP000649259">
    <property type="component" value="Unassembled WGS sequence"/>
</dbReference>
<proteinExistence type="predicted"/>
<name>A0ABQ3SD88_9ACTN</name>
<evidence type="ECO:0000313" key="1">
    <source>
        <dbReference type="EMBL" id="GHI65880.1"/>
    </source>
</evidence>
<dbReference type="EMBL" id="BNEB01000006">
    <property type="protein sequence ID" value="GHI65880.1"/>
    <property type="molecule type" value="Genomic_DNA"/>
</dbReference>
<comment type="caution">
    <text evidence="1">The sequence shown here is derived from an EMBL/GenBank/DDBJ whole genome shotgun (WGS) entry which is preliminary data.</text>
</comment>